<dbReference type="InterPro" id="IPR011697">
    <property type="entry name" value="Peptidase_C26"/>
</dbReference>
<dbReference type="Pfam" id="PF07722">
    <property type="entry name" value="Peptidase_C26"/>
    <property type="match status" value="2"/>
</dbReference>
<dbReference type="GeneID" id="48946985"/>
<organism evidence="1 2">
    <name type="scientific">Legionella taurinensis</name>
    <dbReference type="NCBI Taxonomy" id="70611"/>
    <lineage>
        <taxon>Bacteria</taxon>
        <taxon>Pseudomonadati</taxon>
        <taxon>Pseudomonadota</taxon>
        <taxon>Gammaproteobacteria</taxon>
        <taxon>Legionellales</taxon>
        <taxon>Legionellaceae</taxon>
        <taxon>Legionella</taxon>
    </lineage>
</organism>
<gene>
    <name evidence="1" type="ORF">D6J04_06470</name>
</gene>
<dbReference type="AlphaFoldDB" id="A0A3A5LEC6"/>
<reference evidence="1 2" key="1">
    <citation type="submission" date="2018-09" db="EMBL/GenBank/DDBJ databases">
        <title>Draft genome sequences of Legionella taurinensis isolated from water samples.</title>
        <authorList>
            <person name="Chakeri A."/>
            <person name="Allerberger F."/>
            <person name="Kundi M."/>
            <person name="Ruppitsch W."/>
            <person name="Schmid D."/>
        </authorList>
    </citation>
    <scope>NUCLEOTIDE SEQUENCE [LARGE SCALE GENOMIC DNA]</scope>
    <source>
        <strain evidence="1 2">4570-18-6</strain>
    </source>
</reference>
<dbReference type="GO" id="GO:0005829">
    <property type="term" value="C:cytosol"/>
    <property type="evidence" value="ECO:0007669"/>
    <property type="project" value="TreeGrafter"/>
</dbReference>
<comment type="caution">
    <text evidence="1">The sequence shown here is derived from an EMBL/GenBank/DDBJ whole genome shotgun (WGS) entry which is preliminary data.</text>
</comment>
<dbReference type="InterPro" id="IPR029062">
    <property type="entry name" value="Class_I_gatase-like"/>
</dbReference>
<dbReference type="Gene3D" id="3.40.50.880">
    <property type="match status" value="1"/>
</dbReference>
<sequence>MKQIGITMRVDYHEKVDEKRDAIDQRWYKFLNACQLYPIPIPNFMTGLDCLLTQNWAGFILTGGNSPESLGGDAPERDQIEQALMELAVKKSIPVLGVCRGMQVIQHYFGVNLIPVTEHVAVRHTFHYRGSVVDVNSYHHFGALDSVPSLIVDGRSEDGVIEAISHQSLPIKGIMWHPEREDTFSAVDIELFKSHFC</sequence>
<protein>
    <submittedName>
        <fullName evidence="1">Uncharacterized protein</fullName>
    </submittedName>
</protein>
<dbReference type="GO" id="GO:0016811">
    <property type="term" value="F:hydrolase activity, acting on carbon-nitrogen (but not peptide) bonds, in linear amides"/>
    <property type="evidence" value="ECO:0007669"/>
    <property type="project" value="InterPro"/>
</dbReference>
<dbReference type="EMBL" id="QZWB01000005">
    <property type="protein sequence ID" value="RJT47774.1"/>
    <property type="molecule type" value="Genomic_DNA"/>
</dbReference>
<dbReference type="InterPro" id="IPR044668">
    <property type="entry name" value="PuuD-like"/>
</dbReference>
<dbReference type="PROSITE" id="PS51273">
    <property type="entry name" value="GATASE_TYPE_1"/>
    <property type="match status" value="1"/>
</dbReference>
<dbReference type="Proteomes" id="UP000270757">
    <property type="component" value="Unassembled WGS sequence"/>
</dbReference>
<name>A0A3A5LEC6_9GAMM</name>
<dbReference type="PANTHER" id="PTHR43235:SF1">
    <property type="entry name" value="GLUTAMINE AMIDOTRANSFERASE PB2B2.05-RELATED"/>
    <property type="match status" value="1"/>
</dbReference>
<proteinExistence type="predicted"/>
<evidence type="ECO:0000313" key="1">
    <source>
        <dbReference type="EMBL" id="RJT47774.1"/>
    </source>
</evidence>
<accession>A0A3A5LEC6</accession>
<dbReference type="PANTHER" id="PTHR43235">
    <property type="entry name" value="GLUTAMINE AMIDOTRANSFERASE PB2B2.05-RELATED"/>
    <property type="match status" value="1"/>
</dbReference>
<dbReference type="RefSeq" id="WP_115300586.1">
    <property type="nucleotide sequence ID" value="NZ_CAAAIR010000006.1"/>
</dbReference>
<evidence type="ECO:0000313" key="2">
    <source>
        <dbReference type="Proteomes" id="UP000270757"/>
    </source>
</evidence>
<dbReference type="SUPFAM" id="SSF52317">
    <property type="entry name" value="Class I glutamine amidotransferase-like"/>
    <property type="match status" value="1"/>
</dbReference>